<keyword evidence="9 10" id="KW-0573">Peptidoglycan synthesis</keyword>
<dbReference type="GO" id="GO:0005524">
    <property type="term" value="F:ATP binding"/>
    <property type="evidence" value="ECO:0007669"/>
    <property type="project" value="UniProtKB-UniRule"/>
</dbReference>
<evidence type="ECO:0000259" key="11">
    <source>
        <dbReference type="Pfam" id="PF02875"/>
    </source>
</evidence>
<keyword evidence="5 9" id="KW-0132">Cell division</keyword>
<feature type="domain" description="Mur ligase C-terminal" evidence="11">
    <location>
        <begin position="355"/>
        <end position="469"/>
    </location>
</feature>
<dbReference type="Pfam" id="PF08245">
    <property type="entry name" value="Mur_ligase_M"/>
    <property type="match status" value="1"/>
</dbReference>
<evidence type="ECO:0000256" key="2">
    <source>
        <dbReference type="ARBA" id="ARBA00004752"/>
    </source>
</evidence>
<dbReference type="RefSeq" id="WP_406830337.1">
    <property type="nucleotide sequence ID" value="NZ_CP157483.1"/>
</dbReference>
<dbReference type="HAMAP" id="MF_00639">
    <property type="entry name" value="MurD"/>
    <property type="match status" value="1"/>
</dbReference>
<keyword evidence="7 9" id="KW-0067">ATP-binding</keyword>
<dbReference type="GO" id="GO:0008764">
    <property type="term" value="F:UDP-N-acetylmuramoylalanine-D-glutamate ligase activity"/>
    <property type="evidence" value="ECO:0007669"/>
    <property type="project" value="UniProtKB-UniRule"/>
</dbReference>
<evidence type="ECO:0000256" key="10">
    <source>
        <dbReference type="RuleBase" id="RU003664"/>
    </source>
</evidence>
<accession>A0AAU7JRQ1</accession>
<dbReference type="GO" id="GO:0008360">
    <property type="term" value="P:regulation of cell shape"/>
    <property type="evidence" value="ECO:0007669"/>
    <property type="project" value="UniProtKB-KW"/>
</dbReference>
<gene>
    <name evidence="9 13" type="primary">murD</name>
    <name evidence="13" type="ORF">ABEG17_15250</name>
</gene>
<dbReference type="PANTHER" id="PTHR43692">
    <property type="entry name" value="UDP-N-ACETYLMURAMOYLALANINE--D-GLUTAMATE LIGASE"/>
    <property type="match status" value="1"/>
</dbReference>
<protein>
    <recommendedName>
        <fullName evidence="9 10">UDP-N-acetylmuramoylalanine--D-glutamate ligase</fullName>
        <ecNumber evidence="9 10">6.3.2.9</ecNumber>
    </recommendedName>
    <alternativeName>
        <fullName evidence="9">D-glutamic acid-adding enzyme</fullName>
    </alternativeName>
    <alternativeName>
        <fullName evidence="9">UDP-N-acetylmuramoyl-L-alanyl-D-glutamate synthetase</fullName>
    </alternativeName>
</protein>
<keyword evidence="9 10" id="KW-0133">Cell shape</keyword>
<evidence type="ECO:0000256" key="7">
    <source>
        <dbReference type="ARBA" id="ARBA00022840"/>
    </source>
</evidence>
<dbReference type="PROSITE" id="PS01011">
    <property type="entry name" value="FOLYLPOLYGLU_SYNT_1"/>
    <property type="match status" value="1"/>
</dbReference>
<comment type="similarity">
    <text evidence="9">Belongs to the MurCDEF family.</text>
</comment>
<dbReference type="InterPro" id="IPR005762">
    <property type="entry name" value="MurD"/>
</dbReference>
<dbReference type="InterPro" id="IPR004101">
    <property type="entry name" value="Mur_ligase_C"/>
</dbReference>
<comment type="catalytic activity">
    <reaction evidence="9 10">
        <text>UDP-N-acetyl-alpha-D-muramoyl-L-alanine + D-glutamate + ATP = UDP-N-acetyl-alpha-D-muramoyl-L-alanyl-D-glutamate + ADP + phosphate + H(+)</text>
        <dbReference type="Rhea" id="RHEA:16429"/>
        <dbReference type="ChEBI" id="CHEBI:15378"/>
        <dbReference type="ChEBI" id="CHEBI:29986"/>
        <dbReference type="ChEBI" id="CHEBI:30616"/>
        <dbReference type="ChEBI" id="CHEBI:43474"/>
        <dbReference type="ChEBI" id="CHEBI:83898"/>
        <dbReference type="ChEBI" id="CHEBI:83900"/>
        <dbReference type="ChEBI" id="CHEBI:456216"/>
        <dbReference type="EC" id="6.3.2.9"/>
    </reaction>
</comment>
<comment type="subcellular location">
    <subcellularLocation>
        <location evidence="1 9 10">Cytoplasm</location>
    </subcellularLocation>
</comment>
<dbReference type="GO" id="GO:0004326">
    <property type="term" value="F:tetrahydrofolylpolyglutamate synthase activity"/>
    <property type="evidence" value="ECO:0007669"/>
    <property type="project" value="InterPro"/>
</dbReference>
<dbReference type="Pfam" id="PF21799">
    <property type="entry name" value="MurD-like_N"/>
    <property type="match status" value="1"/>
</dbReference>
<name>A0AAU7JRQ1_9MICO</name>
<dbReference type="NCBIfam" id="TIGR01087">
    <property type="entry name" value="murD"/>
    <property type="match status" value="1"/>
</dbReference>
<sequence>MSSTPVGGRLDGLTNGSADWSGLRVVVAGLGVSGFAAADALNERGAHVVAVDAGDPDANTALGERARILDILDVDVRLGAEHVAGMPPDFAADLVITSPGWRPDQPLLVAAAAAGVPVWGEVELAWRMRAAVGPAPWLTVTGTNGKTTTVTMLAHMLRAAGLRATAAGNVGTPILEAVLHPEPYDVIAVELSSYQLHWSDSLAPHASVCLNVAPDHVDWHGSFEDYTAAKGKVYANTKVACVYNVQDPTTEQLVRDAEVQEGCRAIGFTLGMPGPSMVGVVDDILADRAFVEERKTSAAELATLDDVRGDAATLAPHNVANALAAAALARTYGVPPVAVRDGLRSFRPEPHRIADCGEVDGVRYVDDSKATNPHAALASLLSFEHVVWIAGGLLKGADVEDLVREAAPRLRAVVLIGADRAVLAEALARHAPDVPVVDVPSTDTGVMDVVVEHASGLARSGDVVLLAPAAASMDMFTNYGARGDAFAAAVDRRGAGRAAGGDGSTDPEGGRS</sequence>
<dbReference type="GO" id="GO:0051301">
    <property type="term" value="P:cell division"/>
    <property type="evidence" value="ECO:0007669"/>
    <property type="project" value="UniProtKB-KW"/>
</dbReference>
<dbReference type="InterPro" id="IPR018109">
    <property type="entry name" value="Folylpolyglutamate_synth_CS"/>
</dbReference>
<dbReference type="Gene3D" id="3.40.50.720">
    <property type="entry name" value="NAD(P)-binding Rossmann-like Domain"/>
    <property type="match status" value="1"/>
</dbReference>
<keyword evidence="4 9" id="KW-0436">Ligase</keyword>
<dbReference type="InterPro" id="IPR013221">
    <property type="entry name" value="Mur_ligase_cen"/>
</dbReference>
<dbReference type="Gene3D" id="3.90.190.20">
    <property type="entry name" value="Mur ligase, C-terminal domain"/>
    <property type="match status" value="1"/>
</dbReference>
<keyword evidence="6 9" id="KW-0547">Nucleotide-binding</keyword>
<dbReference type="PANTHER" id="PTHR43692:SF1">
    <property type="entry name" value="UDP-N-ACETYLMURAMOYLALANINE--D-GLUTAMATE LIGASE"/>
    <property type="match status" value="1"/>
</dbReference>
<dbReference type="SUPFAM" id="SSF51984">
    <property type="entry name" value="MurCD N-terminal domain"/>
    <property type="match status" value="1"/>
</dbReference>
<feature type="binding site" evidence="9">
    <location>
        <begin position="142"/>
        <end position="148"/>
    </location>
    <ligand>
        <name>ATP</name>
        <dbReference type="ChEBI" id="CHEBI:30616"/>
    </ligand>
</feature>
<dbReference type="InterPro" id="IPR036565">
    <property type="entry name" value="Mur-like_cat_sf"/>
</dbReference>
<dbReference type="AlphaFoldDB" id="A0AAU7JRQ1"/>
<dbReference type="Gene3D" id="3.40.1190.10">
    <property type="entry name" value="Mur-like, catalytic domain"/>
    <property type="match status" value="1"/>
</dbReference>
<evidence type="ECO:0000256" key="9">
    <source>
        <dbReference type="HAMAP-Rule" id="MF_00639"/>
    </source>
</evidence>
<feature type="domain" description="Mur ligase central" evidence="12">
    <location>
        <begin position="140"/>
        <end position="329"/>
    </location>
</feature>
<evidence type="ECO:0000256" key="5">
    <source>
        <dbReference type="ARBA" id="ARBA00022618"/>
    </source>
</evidence>
<dbReference type="SUPFAM" id="SSF53244">
    <property type="entry name" value="MurD-like peptide ligases, peptide-binding domain"/>
    <property type="match status" value="1"/>
</dbReference>
<dbReference type="EMBL" id="CP157483">
    <property type="protein sequence ID" value="XBO42912.1"/>
    <property type="molecule type" value="Genomic_DNA"/>
</dbReference>
<keyword evidence="9 10" id="KW-0961">Cell wall biogenesis/degradation</keyword>
<evidence type="ECO:0000256" key="3">
    <source>
        <dbReference type="ARBA" id="ARBA00022490"/>
    </source>
</evidence>
<evidence type="ECO:0000256" key="6">
    <source>
        <dbReference type="ARBA" id="ARBA00022741"/>
    </source>
</evidence>
<keyword evidence="3 9" id="KW-0963">Cytoplasm</keyword>
<evidence type="ECO:0000256" key="1">
    <source>
        <dbReference type="ARBA" id="ARBA00004496"/>
    </source>
</evidence>
<keyword evidence="8 9" id="KW-0131">Cell cycle</keyword>
<evidence type="ECO:0000259" key="12">
    <source>
        <dbReference type="Pfam" id="PF08245"/>
    </source>
</evidence>
<dbReference type="GO" id="GO:0005737">
    <property type="term" value="C:cytoplasm"/>
    <property type="evidence" value="ECO:0007669"/>
    <property type="project" value="UniProtKB-SubCell"/>
</dbReference>
<dbReference type="GO" id="GO:0071555">
    <property type="term" value="P:cell wall organization"/>
    <property type="evidence" value="ECO:0007669"/>
    <property type="project" value="UniProtKB-KW"/>
</dbReference>
<evidence type="ECO:0000313" key="13">
    <source>
        <dbReference type="EMBL" id="XBO42912.1"/>
    </source>
</evidence>
<dbReference type="InterPro" id="IPR036615">
    <property type="entry name" value="Mur_ligase_C_dom_sf"/>
</dbReference>
<dbReference type="GO" id="GO:0009252">
    <property type="term" value="P:peptidoglycan biosynthetic process"/>
    <property type="evidence" value="ECO:0007669"/>
    <property type="project" value="UniProtKB-UniRule"/>
</dbReference>
<dbReference type="EC" id="6.3.2.9" evidence="9 10"/>
<dbReference type="SUPFAM" id="SSF53623">
    <property type="entry name" value="MurD-like peptide ligases, catalytic domain"/>
    <property type="match status" value="1"/>
</dbReference>
<comment type="function">
    <text evidence="9 10">Cell wall formation. Catalyzes the addition of glutamate to the nucleotide precursor UDP-N-acetylmuramoyl-L-alanine (UMA).</text>
</comment>
<evidence type="ECO:0000256" key="4">
    <source>
        <dbReference type="ARBA" id="ARBA00022598"/>
    </source>
</evidence>
<reference evidence="13" key="1">
    <citation type="submission" date="2024-05" db="EMBL/GenBank/DDBJ databases">
        <authorList>
            <person name="Kim S."/>
            <person name="Heo J."/>
            <person name="Choi H."/>
            <person name="Choi Y."/>
            <person name="Kwon S.-W."/>
            <person name="Kim Y."/>
        </authorList>
    </citation>
    <scope>NUCLEOTIDE SEQUENCE</scope>
    <source>
        <strain evidence="13">KACC 23699</strain>
    </source>
</reference>
<comment type="pathway">
    <text evidence="2 9 10">Cell wall biogenesis; peptidoglycan biosynthesis.</text>
</comment>
<proteinExistence type="inferred from homology"/>
<dbReference type="Pfam" id="PF02875">
    <property type="entry name" value="Mur_ligase_C"/>
    <property type="match status" value="1"/>
</dbReference>
<evidence type="ECO:0000256" key="8">
    <source>
        <dbReference type="ARBA" id="ARBA00023306"/>
    </source>
</evidence>
<organism evidence="13">
    <name type="scientific">Pedococcus sp. KACC 23699</name>
    <dbReference type="NCBI Taxonomy" id="3149228"/>
    <lineage>
        <taxon>Bacteria</taxon>
        <taxon>Bacillati</taxon>
        <taxon>Actinomycetota</taxon>
        <taxon>Actinomycetes</taxon>
        <taxon>Micrococcales</taxon>
        <taxon>Intrasporangiaceae</taxon>
        <taxon>Pedococcus</taxon>
    </lineage>
</organism>